<evidence type="ECO:0000256" key="3">
    <source>
        <dbReference type="ARBA" id="ARBA00022801"/>
    </source>
</evidence>
<organism evidence="9 10">
    <name type="scientific">Ramazzottius varieornatus</name>
    <name type="common">Water bear</name>
    <name type="synonym">Tardigrade</name>
    <dbReference type="NCBI Taxonomy" id="947166"/>
    <lineage>
        <taxon>Eukaryota</taxon>
        <taxon>Metazoa</taxon>
        <taxon>Ecdysozoa</taxon>
        <taxon>Tardigrada</taxon>
        <taxon>Eutardigrada</taxon>
        <taxon>Parachela</taxon>
        <taxon>Hypsibioidea</taxon>
        <taxon>Ramazzottiidae</taxon>
        <taxon>Ramazzottius</taxon>
    </lineage>
</organism>
<evidence type="ECO:0000256" key="2">
    <source>
        <dbReference type="ARBA" id="ARBA00022723"/>
    </source>
</evidence>
<dbReference type="Gene3D" id="3.40.390.10">
    <property type="entry name" value="Collagenase (Catalytic Domain)"/>
    <property type="match status" value="1"/>
</dbReference>
<gene>
    <name evidence="9" type="primary">RvY_04335</name>
    <name evidence="9" type="synonym">RvY_04335.2</name>
    <name evidence="9" type="ORF">RvY_04335-2</name>
</gene>
<dbReference type="InterPro" id="IPR006026">
    <property type="entry name" value="Peptidase_Metallo"/>
</dbReference>
<keyword evidence="1" id="KW-0645">Protease</keyword>
<feature type="signal peptide" evidence="7">
    <location>
        <begin position="1"/>
        <end position="27"/>
    </location>
</feature>
<dbReference type="PANTHER" id="PTHR10127">
    <property type="entry name" value="DISCOIDIN, CUB, EGF, LAMININ , AND ZINC METALLOPROTEASE DOMAIN CONTAINING"/>
    <property type="match status" value="1"/>
</dbReference>
<name>A0A1D1V0J5_RAMVA</name>
<reference evidence="9 10" key="1">
    <citation type="journal article" date="2016" name="Nat. Commun.">
        <title>Extremotolerant tardigrade genome and improved radiotolerance of human cultured cells by tardigrade-unique protein.</title>
        <authorList>
            <person name="Hashimoto T."/>
            <person name="Horikawa D.D."/>
            <person name="Saito Y."/>
            <person name="Kuwahara H."/>
            <person name="Kozuka-Hata H."/>
            <person name="Shin-I T."/>
            <person name="Minakuchi Y."/>
            <person name="Ohishi K."/>
            <person name="Motoyama A."/>
            <person name="Aizu T."/>
            <person name="Enomoto A."/>
            <person name="Kondo K."/>
            <person name="Tanaka S."/>
            <person name="Hara Y."/>
            <person name="Koshikawa S."/>
            <person name="Sagara H."/>
            <person name="Miura T."/>
            <person name="Yokobori S."/>
            <person name="Miyagawa K."/>
            <person name="Suzuki Y."/>
            <person name="Kubo T."/>
            <person name="Oyama M."/>
            <person name="Kohara Y."/>
            <person name="Fujiyama A."/>
            <person name="Arakawa K."/>
            <person name="Katayama T."/>
            <person name="Toyoda A."/>
            <person name="Kunieda T."/>
        </authorList>
    </citation>
    <scope>NUCLEOTIDE SEQUENCE [LARGE SCALE GENOMIC DNA]</scope>
    <source>
        <strain evidence="9 10">YOKOZUNA-1</strain>
    </source>
</reference>
<keyword evidence="5" id="KW-0482">Metalloprotease</keyword>
<dbReference type="Proteomes" id="UP000186922">
    <property type="component" value="Unassembled WGS sequence"/>
</dbReference>
<dbReference type="InterPro" id="IPR024079">
    <property type="entry name" value="MetalloPept_cat_dom_sf"/>
</dbReference>
<dbReference type="SUPFAM" id="SSF55486">
    <property type="entry name" value="Metalloproteases ('zincins'), catalytic domain"/>
    <property type="match status" value="1"/>
</dbReference>
<feature type="domain" description="Peptidase M12A" evidence="8">
    <location>
        <begin position="44"/>
        <end position="262"/>
    </location>
</feature>
<keyword evidence="2" id="KW-0479">Metal-binding</keyword>
<keyword evidence="3" id="KW-0378">Hydrolase</keyword>
<dbReference type="GO" id="GO:0008270">
    <property type="term" value="F:zinc ion binding"/>
    <property type="evidence" value="ECO:0007669"/>
    <property type="project" value="InterPro"/>
</dbReference>
<dbReference type="AlphaFoldDB" id="A0A1D1V0J5"/>
<protein>
    <recommendedName>
        <fullName evidence="8">Peptidase M12A domain-containing protein</fullName>
    </recommendedName>
</protein>
<dbReference type="OrthoDB" id="291007at2759"/>
<dbReference type="GO" id="GO:0006508">
    <property type="term" value="P:proteolysis"/>
    <property type="evidence" value="ECO:0007669"/>
    <property type="project" value="UniProtKB-KW"/>
</dbReference>
<evidence type="ECO:0000313" key="10">
    <source>
        <dbReference type="Proteomes" id="UP000186922"/>
    </source>
</evidence>
<accession>A0A1D1V0J5</accession>
<dbReference type="InterPro" id="IPR001506">
    <property type="entry name" value="Peptidase_M12A"/>
</dbReference>
<evidence type="ECO:0000256" key="4">
    <source>
        <dbReference type="ARBA" id="ARBA00022833"/>
    </source>
</evidence>
<comment type="caution">
    <text evidence="9">The sequence shown here is derived from an EMBL/GenBank/DDBJ whole genome shotgun (WGS) entry which is preliminary data.</text>
</comment>
<dbReference type="SMART" id="SM00235">
    <property type="entry name" value="ZnMc"/>
    <property type="match status" value="1"/>
</dbReference>
<keyword evidence="4" id="KW-0862">Zinc</keyword>
<evidence type="ECO:0000256" key="1">
    <source>
        <dbReference type="ARBA" id="ARBA00022670"/>
    </source>
</evidence>
<evidence type="ECO:0000259" key="8">
    <source>
        <dbReference type="PROSITE" id="PS51864"/>
    </source>
</evidence>
<comment type="caution">
    <text evidence="6">Lacks conserved residue(s) required for the propagation of feature annotation.</text>
</comment>
<proteinExistence type="predicted"/>
<feature type="chain" id="PRO_5008897889" description="Peptidase M12A domain-containing protein" evidence="7">
    <location>
        <begin position="28"/>
        <end position="616"/>
    </location>
</feature>
<keyword evidence="10" id="KW-1185">Reference proteome</keyword>
<dbReference type="Pfam" id="PF01400">
    <property type="entry name" value="Astacin"/>
    <property type="match status" value="1"/>
</dbReference>
<evidence type="ECO:0000256" key="6">
    <source>
        <dbReference type="PROSITE-ProRule" id="PRU01211"/>
    </source>
</evidence>
<dbReference type="PROSITE" id="PS51864">
    <property type="entry name" value="ASTACIN"/>
    <property type="match status" value="1"/>
</dbReference>
<evidence type="ECO:0000256" key="5">
    <source>
        <dbReference type="ARBA" id="ARBA00023049"/>
    </source>
</evidence>
<evidence type="ECO:0000313" key="9">
    <source>
        <dbReference type="EMBL" id="GAU92223.1"/>
    </source>
</evidence>
<dbReference type="GO" id="GO:0004222">
    <property type="term" value="F:metalloendopeptidase activity"/>
    <property type="evidence" value="ECO:0007669"/>
    <property type="project" value="InterPro"/>
</dbReference>
<sequence length="616" mass="67885">MVRKRDLVVSMIYFALWLDVQVSAVKSADDFEDFRRRMTPFKTRVYNQNQQIKKWPNNKVYFYIDPGYTLQEEQLIRMSILRVVSDIHNCVIFVEVPASDPRYKVKITPFQNDGVTPESFCYTYPGVYAAGKASGALEQRAVLARGKSGCLDDGSIHRVMKFFGLLLGLRNVHQRPDRDNYIEIQRNYVLPGMLEFGYRKYSTEEALMVCPYDYCSITHNIEADFAANGPAFTVKQPPFFIPQLDRLSECDCQEISAGYGCNAKECSPLDCAAQVRPAMPPAVTQPPAPVPFSTQSSLTSVITSVTSSDKETTICYSVPNTQAPTEFSVKTTLSPTTLDRDASKTTCSIVAGHGTQCTTTFNPPTTTPMSANPCSLQDFCTKGPQESVGYFAAGYDKLLMFRGACAVEYTVDYERSKILPTSRVPNPQPTSQFFTGSKAGLLTNVDQAYVQVNVTDNSGNFQPQMVLISHNVAVLCVGLMPAACDTVLPQKAQGSSYSTWTNNGLDLDKRILYFVVNADGKSIIMSDGNKTYPATTVDVVRSQSTITTITALQVIDDDFLGTGSYLGVFGTDTAGTPYFGMGVLSSSPIFGDNDKTEIKWLDTPEFTKLSELIQGC</sequence>
<dbReference type="EMBL" id="BDGG01000002">
    <property type="protein sequence ID" value="GAU92223.1"/>
    <property type="molecule type" value="Genomic_DNA"/>
</dbReference>
<evidence type="ECO:0000256" key="7">
    <source>
        <dbReference type="SAM" id="SignalP"/>
    </source>
</evidence>
<dbReference type="PANTHER" id="PTHR10127:SF780">
    <property type="entry name" value="METALLOENDOPEPTIDASE"/>
    <property type="match status" value="1"/>
</dbReference>
<keyword evidence="7" id="KW-0732">Signal</keyword>